<dbReference type="InterPro" id="IPR039557">
    <property type="entry name" value="AHAS_ACT"/>
</dbReference>
<name>A0A6M0CHE4_9FLAO</name>
<dbReference type="Gene3D" id="3.30.70.260">
    <property type="match status" value="1"/>
</dbReference>
<dbReference type="CDD" id="cd04878">
    <property type="entry name" value="ACT_AHAS"/>
    <property type="match status" value="1"/>
</dbReference>
<accession>A0A6M0CHE4</accession>
<dbReference type="Gene3D" id="3.30.70.1150">
    <property type="entry name" value="ACT-like. Chain A, domain 2"/>
    <property type="match status" value="1"/>
</dbReference>
<dbReference type="Pfam" id="PF22629">
    <property type="entry name" value="ACT_AHAS_ss"/>
    <property type="match status" value="1"/>
</dbReference>
<reference evidence="10 11" key="1">
    <citation type="submission" date="2020-01" db="EMBL/GenBank/DDBJ databases">
        <title>Spongiivirga citrea KCTC 32990T.</title>
        <authorList>
            <person name="Wang G."/>
        </authorList>
    </citation>
    <scope>NUCLEOTIDE SEQUENCE [LARGE SCALE GENOMIC DNA]</scope>
    <source>
        <strain evidence="10 11">KCTC 32990</strain>
    </source>
</reference>
<gene>
    <name evidence="10" type="primary">ilvN</name>
    <name evidence="10" type="ORF">GWK10_04135</name>
</gene>
<evidence type="ECO:0000256" key="1">
    <source>
        <dbReference type="ARBA" id="ARBA00004974"/>
    </source>
</evidence>
<dbReference type="InterPro" id="IPR045865">
    <property type="entry name" value="ACT-like_dom_sf"/>
</dbReference>
<dbReference type="EC" id="2.2.1.6" evidence="8"/>
<dbReference type="PROSITE" id="PS51671">
    <property type="entry name" value="ACT"/>
    <property type="match status" value="1"/>
</dbReference>
<evidence type="ECO:0000313" key="10">
    <source>
        <dbReference type="EMBL" id="NER16383.1"/>
    </source>
</evidence>
<comment type="pathway">
    <text evidence="1 8">Amino-acid biosynthesis; L-isoleucine biosynthesis; L-isoleucine from 2-oxobutanoate: step 1/4.</text>
</comment>
<evidence type="ECO:0000256" key="5">
    <source>
        <dbReference type="ARBA" id="ARBA00022605"/>
    </source>
</evidence>
<dbReference type="UniPathway" id="UPA00047">
    <property type="reaction ID" value="UER00055"/>
</dbReference>
<dbReference type="GO" id="GO:1990610">
    <property type="term" value="F:acetolactate synthase regulator activity"/>
    <property type="evidence" value="ECO:0007669"/>
    <property type="project" value="UniProtKB-UniRule"/>
</dbReference>
<evidence type="ECO:0000256" key="8">
    <source>
        <dbReference type="RuleBase" id="RU368092"/>
    </source>
</evidence>
<protein>
    <recommendedName>
        <fullName evidence="8">Acetolactate synthase small subunit</fullName>
        <shortName evidence="8">AHAS</shortName>
        <shortName evidence="8">ALS</shortName>
        <ecNumber evidence="8">2.2.1.6</ecNumber>
    </recommendedName>
    <alternativeName>
        <fullName evidence="8">Acetohydroxy-acid synthase small subunit</fullName>
    </alternativeName>
</protein>
<proteinExistence type="inferred from homology"/>
<dbReference type="Proteomes" id="UP000474296">
    <property type="component" value="Unassembled WGS sequence"/>
</dbReference>
<comment type="catalytic activity">
    <reaction evidence="7 8">
        <text>2 pyruvate + H(+) = (2S)-2-acetolactate + CO2</text>
        <dbReference type="Rhea" id="RHEA:25249"/>
        <dbReference type="ChEBI" id="CHEBI:15361"/>
        <dbReference type="ChEBI" id="CHEBI:15378"/>
        <dbReference type="ChEBI" id="CHEBI:16526"/>
        <dbReference type="ChEBI" id="CHEBI:58476"/>
        <dbReference type="EC" id="2.2.1.6"/>
    </reaction>
</comment>
<evidence type="ECO:0000313" key="11">
    <source>
        <dbReference type="Proteomes" id="UP000474296"/>
    </source>
</evidence>
<keyword evidence="5 8" id="KW-0028">Amino-acid biosynthesis</keyword>
<dbReference type="InterPro" id="IPR002912">
    <property type="entry name" value="ACT_dom"/>
</dbReference>
<dbReference type="PANTHER" id="PTHR30239:SF0">
    <property type="entry name" value="ACETOLACTATE SYNTHASE SMALL SUBUNIT 1, CHLOROPLASTIC"/>
    <property type="match status" value="1"/>
</dbReference>
<dbReference type="PANTHER" id="PTHR30239">
    <property type="entry name" value="ACETOLACTATE SYNTHASE SMALL SUBUNIT"/>
    <property type="match status" value="1"/>
</dbReference>
<sequence>MSEENKTFTISVYTENMVGLLNRVSGIFLKRHINIESLTTSQSEIEGVNRFVIVVNTTEQWVKRIVGQLEKQIDVIRAYYHTDEETIYQESALYKVKSDSLFEQRQVQNIIKDSHAKIVTVSKEFFVIEKTGFRHETEQLYNDLIPYGLMQFVRSGRISVTKEAMQVSSLINGFQPV</sequence>
<comment type="pathway">
    <text evidence="2 8">Amino-acid biosynthesis; L-valine biosynthesis; L-valine from pyruvate: step 1/4.</text>
</comment>
<dbReference type="InterPro" id="IPR027271">
    <property type="entry name" value="Acetolactate_synth/TF_NikR_C"/>
</dbReference>
<comment type="similarity">
    <text evidence="3 8">Belongs to the acetolactate synthase small subunit family.</text>
</comment>
<evidence type="ECO:0000256" key="3">
    <source>
        <dbReference type="ARBA" id="ARBA00006341"/>
    </source>
</evidence>
<evidence type="ECO:0000256" key="7">
    <source>
        <dbReference type="ARBA" id="ARBA00048670"/>
    </source>
</evidence>
<dbReference type="UniPathway" id="UPA00049">
    <property type="reaction ID" value="UER00059"/>
</dbReference>
<dbReference type="InterPro" id="IPR054480">
    <property type="entry name" value="AHAS_small-like_ACT"/>
</dbReference>
<dbReference type="GO" id="GO:0005829">
    <property type="term" value="C:cytosol"/>
    <property type="evidence" value="ECO:0007669"/>
    <property type="project" value="TreeGrafter"/>
</dbReference>
<dbReference type="GO" id="GO:0009097">
    <property type="term" value="P:isoleucine biosynthetic process"/>
    <property type="evidence" value="ECO:0007669"/>
    <property type="project" value="UniProtKB-UniRule"/>
</dbReference>
<evidence type="ECO:0000256" key="4">
    <source>
        <dbReference type="ARBA" id="ARBA00011744"/>
    </source>
</evidence>
<dbReference type="SUPFAM" id="SSF55021">
    <property type="entry name" value="ACT-like"/>
    <property type="match status" value="2"/>
</dbReference>
<comment type="caution">
    <text evidence="10">The sequence shown here is derived from an EMBL/GenBank/DDBJ whole genome shotgun (WGS) entry which is preliminary data.</text>
</comment>
<evidence type="ECO:0000256" key="6">
    <source>
        <dbReference type="ARBA" id="ARBA00023304"/>
    </source>
</evidence>
<dbReference type="Pfam" id="PF10369">
    <property type="entry name" value="ALS_ss_C"/>
    <property type="match status" value="1"/>
</dbReference>
<comment type="subunit">
    <text evidence="4 8">Dimer of large and small chains.</text>
</comment>
<dbReference type="AlphaFoldDB" id="A0A6M0CHE4"/>
<keyword evidence="8 10" id="KW-0808">Transferase</keyword>
<dbReference type="RefSeq" id="WP_164029658.1">
    <property type="nucleotide sequence ID" value="NZ_JAABOQ010000002.1"/>
</dbReference>
<dbReference type="InterPro" id="IPR004789">
    <property type="entry name" value="Acetalactate_synth_ssu"/>
</dbReference>
<comment type="function">
    <text evidence="8">Catalyzes the conversion of 2 pyruvate molecules into acetolactate in the first common step of the biosynthetic pathway of the branched-amino acids such as leucine, isoleucine, and valine.</text>
</comment>
<dbReference type="EMBL" id="JAABOQ010000002">
    <property type="protein sequence ID" value="NER16383.1"/>
    <property type="molecule type" value="Genomic_DNA"/>
</dbReference>
<keyword evidence="6 8" id="KW-0100">Branched-chain amino acid biosynthesis</keyword>
<organism evidence="10 11">
    <name type="scientific">Spongiivirga citrea</name>
    <dbReference type="NCBI Taxonomy" id="1481457"/>
    <lineage>
        <taxon>Bacteria</taxon>
        <taxon>Pseudomonadati</taxon>
        <taxon>Bacteroidota</taxon>
        <taxon>Flavobacteriia</taxon>
        <taxon>Flavobacteriales</taxon>
        <taxon>Flavobacteriaceae</taxon>
        <taxon>Spongiivirga</taxon>
    </lineage>
</organism>
<keyword evidence="11" id="KW-1185">Reference proteome</keyword>
<feature type="domain" description="ACT" evidence="9">
    <location>
        <begin position="9"/>
        <end position="89"/>
    </location>
</feature>
<dbReference type="GO" id="GO:0003984">
    <property type="term" value="F:acetolactate synthase activity"/>
    <property type="evidence" value="ECO:0007669"/>
    <property type="project" value="UniProtKB-UniRule"/>
</dbReference>
<dbReference type="InterPro" id="IPR019455">
    <property type="entry name" value="Acetolactate_synth_ssu_C"/>
</dbReference>
<dbReference type="NCBIfam" id="TIGR00119">
    <property type="entry name" value="acolac_sm"/>
    <property type="match status" value="1"/>
</dbReference>
<dbReference type="GO" id="GO:0009099">
    <property type="term" value="P:L-valine biosynthetic process"/>
    <property type="evidence" value="ECO:0007669"/>
    <property type="project" value="UniProtKB-UniRule"/>
</dbReference>
<evidence type="ECO:0000259" key="9">
    <source>
        <dbReference type="PROSITE" id="PS51671"/>
    </source>
</evidence>
<evidence type="ECO:0000256" key="2">
    <source>
        <dbReference type="ARBA" id="ARBA00005025"/>
    </source>
</evidence>